<keyword evidence="1" id="KW-0812">Transmembrane</keyword>
<dbReference type="RefSeq" id="WP_075127360.1">
    <property type="nucleotide sequence ID" value="NZ_MSIE01000038.1"/>
</dbReference>
<proteinExistence type="predicted"/>
<evidence type="ECO:0000313" key="3">
    <source>
        <dbReference type="Proteomes" id="UP000185596"/>
    </source>
</evidence>
<feature type="transmembrane region" description="Helical" evidence="1">
    <location>
        <begin position="36"/>
        <end position="55"/>
    </location>
</feature>
<name>A0A1Q8CMR7_9PSEU</name>
<evidence type="ECO:0000256" key="1">
    <source>
        <dbReference type="SAM" id="Phobius"/>
    </source>
</evidence>
<keyword evidence="1" id="KW-1133">Transmembrane helix</keyword>
<dbReference type="Proteomes" id="UP000185596">
    <property type="component" value="Unassembled WGS sequence"/>
</dbReference>
<comment type="caution">
    <text evidence="2">The sequence shown here is derived from an EMBL/GenBank/DDBJ whole genome shotgun (WGS) entry which is preliminary data.</text>
</comment>
<protein>
    <submittedName>
        <fullName evidence="2">Uncharacterized protein</fullName>
    </submittedName>
</protein>
<sequence>MTERSTTSARAFGNGALAVALLVLILDMIAPSSKEWMPPVVISLTVIGVGLRLEAALREHSATRG</sequence>
<evidence type="ECO:0000313" key="2">
    <source>
        <dbReference type="EMBL" id="OLF15652.1"/>
    </source>
</evidence>
<reference evidence="2 3" key="1">
    <citation type="submission" date="2016-12" db="EMBL/GenBank/DDBJ databases">
        <title>The draft genome sequence of Actinophytocola sp. 11-183.</title>
        <authorList>
            <person name="Wang W."/>
            <person name="Yuan L."/>
        </authorList>
    </citation>
    <scope>NUCLEOTIDE SEQUENCE [LARGE SCALE GENOMIC DNA]</scope>
    <source>
        <strain evidence="2 3">11-183</strain>
    </source>
</reference>
<feature type="transmembrane region" description="Helical" evidence="1">
    <location>
        <begin position="12"/>
        <end position="30"/>
    </location>
</feature>
<organism evidence="2 3">
    <name type="scientific">Actinophytocola xanthii</name>
    <dbReference type="NCBI Taxonomy" id="1912961"/>
    <lineage>
        <taxon>Bacteria</taxon>
        <taxon>Bacillati</taxon>
        <taxon>Actinomycetota</taxon>
        <taxon>Actinomycetes</taxon>
        <taxon>Pseudonocardiales</taxon>
        <taxon>Pseudonocardiaceae</taxon>
    </lineage>
</organism>
<dbReference type="EMBL" id="MSIE01000038">
    <property type="protein sequence ID" value="OLF15652.1"/>
    <property type="molecule type" value="Genomic_DNA"/>
</dbReference>
<keyword evidence="3" id="KW-1185">Reference proteome</keyword>
<gene>
    <name evidence="2" type="ORF">BU204_20645</name>
</gene>
<dbReference type="AlphaFoldDB" id="A0A1Q8CMR7"/>
<keyword evidence="1" id="KW-0472">Membrane</keyword>
<accession>A0A1Q8CMR7</accession>